<protein>
    <submittedName>
        <fullName evidence="2">Uncharacterized protein</fullName>
    </submittedName>
</protein>
<feature type="compositionally biased region" description="Polar residues" evidence="1">
    <location>
        <begin position="190"/>
        <end position="204"/>
    </location>
</feature>
<organism evidence="2 3">
    <name type="scientific">Rhodnius prolixus</name>
    <name type="common">Triatomid bug</name>
    <dbReference type="NCBI Taxonomy" id="13249"/>
    <lineage>
        <taxon>Eukaryota</taxon>
        <taxon>Metazoa</taxon>
        <taxon>Ecdysozoa</taxon>
        <taxon>Arthropoda</taxon>
        <taxon>Hexapoda</taxon>
        <taxon>Insecta</taxon>
        <taxon>Pterygota</taxon>
        <taxon>Neoptera</taxon>
        <taxon>Paraneoptera</taxon>
        <taxon>Hemiptera</taxon>
        <taxon>Heteroptera</taxon>
        <taxon>Panheteroptera</taxon>
        <taxon>Cimicomorpha</taxon>
        <taxon>Reduviidae</taxon>
        <taxon>Triatominae</taxon>
        <taxon>Rhodnius</taxon>
    </lineage>
</organism>
<dbReference type="EnsemblMetazoa" id="RPRC012131-RA">
    <property type="protein sequence ID" value="RPRC012131-PA"/>
    <property type="gene ID" value="RPRC012131"/>
</dbReference>
<dbReference type="HOGENOM" id="CLU_875258_0_0_1"/>
<dbReference type="PANTHER" id="PTHR12243">
    <property type="entry name" value="MADF DOMAIN TRANSCRIPTION FACTOR"/>
    <property type="match status" value="1"/>
</dbReference>
<evidence type="ECO:0000256" key="1">
    <source>
        <dbReference type="SAM" id="MobiDB-lite"/>
    </source>
</evidence>
<evidence type="ECO:0000313" key="2">
    <source>
        <dbReference type="EnsemblMetazoa" id="RPRC012131-PA"/>
    </source>
</evidence>
<dbReference type="VEuPathDB" id="VectorBase:RPRC012131"/>
<dbReference type="InterPro" id="IPR039353">
    <property type="entry name" value="TF_Adf1"/>
</dbReference>
<feature type="compositionally biased region" description="Polar residues" evidence="1">
    <location>
        <begin position="165"/>
        <end position="174"/>
    </location>
</feature>
<dbReference type="Proteomes" id="UP000015103">
    <property type="component" value="Unassembled WGS sequence"/>
</dbReference>
<dbReference type="FunCoup" id="T1I759">
    <property type="interactions" value="25"/>
</dbReference>
<keyword evidence="3" id="KW-1185">Reference proteome</keyword>
<reference evidence="2" key="1">
    <citation type="submission" date="2015-05" db="UniProtKB">
        <authorList>
            <consortium name="EnsemblMetazoa"/>
        </authorList>
    </citation>
    <scope>IDENTIFICATION</scope>
</reference>
<dbReference type="RefSeq" id="XP_073970281.1">
    <property type="nucleotide sequence ID" value="XM_074114180.1"/>
</dbReference>
<dbReference type="InParanoid" id="T1I759"/>
<dbReference type="AlphaFoldDB" id="T1I759"/>
<dbReference type="InterPro" id="IPR006578">
    <property type="entry name" value="MADF-dom"/>
</dbReference>
<evidence type="ECO:0000313" key="3">
    <source>
        <dbReference type="Proteomes" id="UP000015103"/>
    </source>
</evidence>
<dbReference type="EMBL" id="ACPB03006286">
    <property type="status" value="NOT_ANNOTATED_CDS"/>
    <property type="molecule type" value="Genomic_DNA"/>
</dbReference>
<dbReference type="PROSITE" id="PS51029">
    <property type="entry name" value="MADF"/>
    <property type="match status" value="1"/>
</dbReference>
<sequence length="318" mass="36305">MEEILIFKVQDKRVLYDTNLIHYKDIKARNQAWEEIAAELGLKVAECKDMWCKLRNSYYNARKRRLKLGRGQLPATGKWKYEDQMSFLIPFLTTTSEFSNRPSEKYKLLHIPARNVMNYTIDETVIDAIDSDDEVRAGNESSKSVALLRMPSSNGEIGNHEQLRNWESPTQKKTSLGKVTAQIKPMSPDKINSSQTHSTSYTASSDEEVVIVEDDDCILDHAATSRSNAADRSRKLATFGKRTETGGRMREKNNLSIVIKKPNSSRSNDKQEGECVEEEYYLRLAKMAKKLKPPDRVKLRETVSRIVIDALINSLPED</sequence>
<dbReference type="GO" id="GO:0006357">
    <property type="term" value="P:regulation of transcription by RNA polymerase II"/>
    <property type="evidence" value="ECO:0007669"/>
    <property type="project" value="TreeGrafter"/>
</dbReference>
<dbReference type="eggNOG" id="ENOG502S8A0">
    <property type="taxonomic scope" value="Eukaryota"/>
</dbReference>
<name>T1I759_RHOPR</name>
<dbReference type="SMART" id="SM00595">
    <property type="entry name" value="MADF"/>
    <property type="match status" value="1"/>
</dbReference>
<dbReference type="PANTHER" id="PTHR12243:SF67">
    <property type="entry name" value="COREPRESSOR OF PANGOLIN, ISOFORM A-RELATED"/>
    <property type="match status" value="1"/>
</dbReference>
<proteinExistence type="predicted"/>
<feature type="region of interest" description="Disordered" evidence="1">
    <location>
        <begin position="140"/>
        <end position="204"/>
    </location>
</feature>
<dbReference type="GO" id="GO:0005634">
    <property type="term" value="C:nucleus"/>
    <property type="evidence" value="ECO:0007669"/>
    <property type="project" value="TreeGrafter"/>
</dbReference>
<dbReference type="GeneID" id="141447035"/>
<dbReference type="Pfam" id="PF10545">
    <property type="entry name" value="MADF_DNA_bdg"/>
    <property type="match status" value="1"/>
</dbReference>
<dbReference type="GO" id="GO:0005667">
    <property type="term" value="C:transcription regulator complex"/>
    <property type="evidence" value="ECO:0007669"/>
    <property type="project" value="TreeGrafter"/>
</dbReference>
<accession>T1I759</accession>